<evidence type="ECO:0000256" key="1">
    <source>
        <dbReference type="SAM" id="MobiDB-lite"/>
    </source>
</evidence>
<dbReference type="EMBL" id="JBHFQA010000018">
    <property type="protein sequence ID" value="KAL2083208.1"/>
    <property type="molecule type" value="Genomic_DNA"/>
</dbReference>
<keyword evidence="4" id="KW-1185">Reference proteome</keyword>
<dbReference type="Pfam" id="PF00373">
    <property type="entry name" value="FERM_M"/>
    <property type="match status" value="1"/>
</dbReference>
<feature type="domain" description="FERM" evidence="2">
    <location>
        <begin position="9"/>
        <end position="314"/>
    </location>
</feature>
<dbReference type="Gene3D" id="3.10.20.90">
    <property type="entry name" value="Phosphatidylinositol 3-kinase Catalytic Subunit, Chain A, domain 1"/>
    <property type="match status" value="1"/>
</dbReference>
<proteinExistence type="predicted"/>
<dbReference type="PROSITE" id="PS50057">
    <property type="entry name" value="FERM_3"/>
    <property type="match status" value="1"/>
</dbReference>
<dbReference type="InterPro" id="IPR029071">
    <property type="entry name" value="Ubiquitin-like_domsf"/>
</dbReference>
<dbReference type="PANTHER" id="PTHR13429">
    <property type="entry name" value="FERM DOMAIN (PROTEIN4.1-EZRIN-RADIXIN-MOESIN) FAMILY"/>
    <property type="match status" value="1"/>
</dbReference>
<dbReference type="InterPro" id="IPR011993">
    <property type="entry name" value="PH-like_dom_sf"/>
</dbReference>
<dbReference type="InterPro" id="IPR047145">
    <property type="entry name" value="FRMD6-like"/>
</dbReference>
<dbReference type="InterPro" id="IPR018979">
    <property type="entry name" value="FERM_N"/>
</dbReference>
<dbReference type="Gene3D" id="2.30.29.30">
    <property type="entry name" value="Pleckstrin-homology domain (PH domain)/Phosphotyrosine-binding domain (PTB)"/>
    <property type="match status" value="1"/>
</dbReference>
<dbReference type="InterPro" id="IPR035963">
    <property type="entry name" value="FERM_2"/>
</dbReference>
<protein>
    <recommendedName>
        <fullName evidence="2">FERM domain-containing protein</fullName>
    </recommendedName>
</protein>
<dbReference type="SUPFAM" id="SSF50729">
    <property type="entry name" value="PH domain-like"/>
    <property type="match status" value="1"/>
</dbReference>
<comment type="caution">
    <text evidence="3">The sequence shown here is derived from an EMBL/GenBank/DDBJ whole genome shotgun (WGS) entry which is preliminary data.</text>
</comment>
<dbReference type="InterPro" id="IPR018980">
    <property type="entry name" value="FERM_PH-like_C"/>
</dbReference>
<dbReference type="Gene3D" id="1.20.80.10">
    <property type="match status" value="1"/>
</dbReference>
<gene>
    <name evidence="3" type="ORF">ACEWY4_020981</name>
</gene>
<dbReference type="InterPro" id="IPR019749">
    <property type="entry name" value="Band_41_domain"/>
</dbReference>
<dbReference type="SUPFAM" id="SSF47031">
    <property type="entry name" value="Second domain of FERM"/>
    <property type="match status" value="1"/>
</dbReference>
<dbReference type="SUPFAM" id="SSF54236">
    <property type="entry name" value="Ubiquitin-like"/>
    <property type="match status" value="1"/>
</dbReference>
<dbReference type="AlphaFoldDB" id="A0ABD1JB19"/>
<reference evidence="3 4" key="1">
    <citation type="submission" date="2024-09" db="EMBL/GenBank/DDBJ databases">
        <title>A chromosome-level genome assembly of Gray's grenadier anchovy, Coilia grayii.</title>
        <authorList>
            <person name="Fu Z."/>
        </authorList>
    </citation>
    <scope>NUCLEOTIDE SEQUENCE [LARGE SCALE GENOMIC DNA]</scope>
    <source>
        <strain evidence="3">G4</strain>
        <tissue evidence="3">Muscle</tissue>
    </source>
</reference>
<accession>A0ABD1JB19</accession>
<name>A0ABD1JB19_9TELE</name>
<dbReference type="SMART" id="SM01196">
    <property type="entry name" value="FERM_C"/>
    <property type="match status" value="1"/>
</dbReference>
<sequence>MSASAKQERSVCVLLPTKEQLDITVGVKSTGHEVLNQIAQLLCVKDLHFFGLTIVKDNEHIYLDLDEKLTKYFPKEWKQESGKKRIPLLLFLKVQFYVENGRLISERKARQLYFADLRERVLRSECRQQEEVYFQLAGFALQADLPDHPTHPPTEEGEPEAYFQPKDYFPPWIVAKRGVDYLLRHGPNMHRELWGMAARDAVLLFIRESCRLEDVPVTFYRLQKDKREERGSALLGLTLRGMQVYQEVNNMRELLYDFPWSNVGRLTFLGKKFEIQPDGLPSARKLVYYTGSAFRSRHLLLHLSSSHQLYLSLQPALTHLRQLEENEEKKRYRESYISDDLDLDPQGSDGSPRLSRRSTSSSGIEADTRQRSVSVEMTSTDEEGLRQTEDKSFSSAASLGSSHTSGVDTGSKARTDEEEWQEEVIFSSEPQVQVSCPGEVTVDNPGEVSVDDPQEMLRLAELLEGVSVDCPSFLSEINSTDISLADMTDAQKKHGSTDTLGPVMNWKARTSVDRHSQSLDDIHLFSPPTPLGTTPQANTSHSYTFGLPESHISVKSHQYPVVQCPAKPSFYGRRSMNCLSLDLLEDEQLLELIL</sequence>
<dbReference type="InterPro" id="IPR014352">
    <property type="entry name" value="FERM/acyl-CoA-bd_prot_sf"/>
</dbReference>
<organism evidence="3 4">
    <name type="scientific">Coilia grayii</name>
    <name type="common">Gray's grenadier anchovy</name>
    <dbReference type="NCBI Taxonomy" id="363190"/>
    <lineage>
        <taxon>Eukaryota</taxon>
        <taxon>Metazoa</taxon>
        <taxon>Chordata</taxon>
        <taxon>Craniata</taxon>
        <taxon>Vertebrata</taxon>
        <taxon>Euteleostomi</taxon>
        <taxon>Actinopterygii</taxon>
        <taxon>Neopterygii</taxon>
        <taxon>Teleostei</taxon>
        <taxon>Clupei</taxon>
        <taxon>Clupeiformes</taxon>
        <taxon>Clupeoidei</taxon>
        <taxon>Engraulidae</taxon>
        <taxon>Coilinae</taxon>
        <taxon>Coilia</taxon>
    </lineage>
</organism>
<feature type="compositionally biased region" description="Low complexity" evidence="1">
    <location>
        <begin position="351"/>
        <end position="362"/>
    </location>
</feature>
<feature type="compositionally biased region" description="Basic and acidic residues" evidence="1">
    <location>
        <begin position="383"/>
        <end position="392"/>
    </location>
</feature>
<dbReference type="Proteomes" id="UP001591681">
    <property type="component" value="Unassembled WGS sequence"/>
</dbReference>
<dbReference type="Pfam" id="PF09379">
    <property type="entry name" value="FERM_N"/>
    <property type="match status" value="1"/>
</dbReference>
<evidence type="ECO:0000313" key="3">
    <source>
        <dbReference type="EMBL" id="KAL2083208.1"/>
    </source>
</evidence>
<evidence type="ECO:0000259" key="2">
    <source>
        <dbReference type="PROSITE" id="PS50057"/>
    </source>
</evidence>
<dbReference type="Pfam" id="PF09380">
    <property type="entry name" value="FERM_C"/>
    <property type="match status" value="1"/>
</dbReference>
<evidence type="ECO:0000313" key="4">
    <source>
        <dbReference type="Proteomes" id="UP001591681"/>
    </source>
</evidence>
<feature type="region of interest" description="Disordered" evidence="1">
    <location>
        <begin position="335"/>
        <end position="420"/>
    </location>
</feature>
<dbReference type="InterPro" id="IPR019748">
    <property type="entry name" value="FERM_central"/>
</dbReference>
<dbReference type="InterPro" id="IPR000299">
    <property type="entry name" value="FERM_domain"/>
</dbReference>
<dbReference type="PANTHER" id="PTHR13429:SF7">
    <property type="entry name" value="FERM DOMAIN-CONTAINING PROTEIN 1"/>
    <property type="match status" value="1"/>
</dbReference>
<feature type="compositionally biased region" description="Low complexity" evidence="1">
    <location>
        <begin position="393"/>
        <end position="406"/>
    </location>
</feature>
<dbReference type="SMART" id="SM00295">
    <property type="entry name" value="B41"/>
    <property type="match status" value="1"/>
</dbReference>
<dbReference type="CDD" id="cd14473">
    <property type="entry name" value="FERM_B-lobe"/>
    <property type="match status" value="1"/>
</dbReference>